<dbReference type="Pfam" id="PF19974">
    <property type="entry name" value="TCAD9"/>
    <property type="match status" value="1"/>
</dbReference>
<dbReference type="Proteomes" id="UP000320176">
    <property type="component" value="Unassembled WGS sequence"/>
</dbReference>
<feature type="domain" description="Ternary complex associated" evidence="1">
    <location>
        <begin position="77"/>
        <end position="456"/>
    </location>
</feature>
<name>A0A5C6AZZ1_9BACT</name>
<dbReference type="SUPFAM" id="SSF56112">
    <property type="entry name" value="Protein kinase-like (PK-like)"/>
    <property type="match status" value="1"/>
</dbReference>
<dbReference type="EMBL" id="SJPN01000003">
    <property type="protein sequence ID" value="TWU04692.1"/>
    <property type="molecule type" value="Genomic_DNA"/>
</dbReference>
<organism evidence="2 3">
    <name type="scientific">Stieleria varia</name>
    <dbReference type="NCBI Taxonomy" id="2528005"/>
    <lineage>
        <taxon>Bacteria</taxon>
        <taxon>Pseudomonadati</taxon>
        <taxon>Planctomycetota</taxon>
        <taxon>Planctomycetia</taxon>
        <taxon>Pirellulales</taxon>
        <taxon>Pirellulaceae</taxon>
        <taxon>Stieleria</taxon>
    </lineage>
</organism>
<dbReference type="AlphaFoldDB" id="A0A5C6AZZ1"/>
<dbReference type="InterPro" id="IPR045544">
    <property type="entry name" value="TCAD9"/>
</dbReference>
<evidence type="ECO:0000313" key="3">
    <source>
        <dbReference type="Proteomes" id="UP000320176"/>
    </source>
</evidence>
<evidence type="ECO:0000313" key="2">
    <source>
        <dbReference type="EMBL" id="TWU04692.1"/>
    </source>
</evidence>
<comment type="caution">
    <text evidence="2">The sequence shown here is derived from an EMBL/GenBank/DDBJ whole genome shotgun (WGS) entry which is preliminary data.</text>
</comment>
<protein>
    <recommendedName>
        <fullName evidence="1">Ternary complex associated domain-containing protein</fullName>
    </recommendedName>
</protein>
<evidence type="ECO:0000259" key="1">
    <source>
        <dbReference type="Pfam" id="PF19974"/>
    </source>
</evidence>
<dbReference type="InterPro" id="IPR046880">
    <property type="entry name" value="TPR-S"/>
</dbReference>
<keyword evidence="3" id="KW-1185">Reference proteome</keyword>
<dbReference type="Gene3D" id="1.25.40.10">
    <property type="entry name" value="Tetratricopeptide repeat domain"/>
    <property type="match status" value="2"/>
</dbReference>
<accession>A0A5C6AZZ1</accession>
<dbReference type="Pfam" id="PF20308">
    <property type="entry name" value="TPR-S"/>
    <property type="match status" value="1"/>
</dbReference>
<sequence length="746" mass="84974">MRAFRTAISKQGLAATETELYGICNSLLRSAFPDATVFVLDRLGGFDQSKLQHVLTVEVFQDIPAALKQTPLHELPENSHQAHVIKIGIQKNLDDEVRGWKAICPHGLHHDSTLLPLYDLPAVVEDTSGAQWGAVMYANATRTIGDGKVSTLESVTLNACLHGLPKYQDVATCIRRVLSRMEDHVYRRSREVSLETLSPEMLLGHLCHAPFNDPIAKPNDPTALQQSKLGWSFRLWQTQVENLRVVRDTSRCLYQLHSDLQRHGDSLAPRNPIDDLQDLIRTMLAIANDEFTESAPSAMNLDQLAGWLPSLIRGCAHGDLHGRNVLVGCYRDDVDNPTVFDYELSRSDLLIGWDFVKLECELKSRCLITMYEKHDMQGFIAAVYAFEQKLAEKTAETRNVSWHQLLSLPADTPESRLQHLLLAIRQEAAHSLDRDDRRGEWYQEYLMLQLIYGVSTVRYQQSPRMKTAVYIGASVAASRSRWTRLLTQWDASRFEIIRDRSQSDDWQMPQPLIGWRAGCEVAKAWIATNDPQRHADAERLLRELIAEFPHAEELWEHLAFALLQLGRVDDAKKCLNDALRQFEVHTEELLCRLGRIEKDEAHKHFHAERWSAAMSHFEASFRHYSDAEHLERGHYPAINKAATRLYVAACLKHLGQPTHAERDLEIARTIARDLIETFPTWRPVTAEDELWHLATVAEAHAIAGNDAQADQYYDAALQHKLIQPSSRESITRQRERNAELIRHCAG</sequence>
<reference evidence="2 3" key="1">
    <citation type="submission" date="2019-02" db="EMBL/GenBank/DDBJ databases">
        <title>Deep-cultivation of Planctomycetes and their phenomic and genomic characterization uncovers novel biology.</title>
        <authorList>
            <person name="Wiegand S."/>
            <person name="Jogler M."/>
            <person name="Boedeker C."/>
            <person name="Pinto D."/>
            <person name="Vollmers J."/>
            <person name="Rivas-Marin E."/>
            <person name="Kohn T."/>
            <person name="Peeters S.H."/>
            <person name="Heuer A."/>
            <person name="Rast P."/>
            <person name="Oberbeckmann S."/>
            <person name="Bunk B."/>
            <person name="Jeske O."/>
            <person name="Meyerdierks A."/>
            <person name="Storesund J.E."/>
            <person name="Kallscheuer N."/>
            <person name="Luecker S."/>
            <person name="Lage O.M."/>
            <person name="Pohl T."/>
            <person name="Merkel B.J."/>
            <person name="Hornburger P."/>
            <person name="Mueller R.-W."/>
            <person name="Bruemmer F."/>
            <person name="Labrenz M."/>
            <person name="Spormann A.M."/>
            <person name="Op Den Camp H."/>
            <person name="Overmann J."/>
            <person name="Amann R."/>
            <person name="Jetten M.S.M."/>
            <person name="Mascher T."/>
            <person name="Medema M.H."/>
            <person name="Devos D.P."/>
            <person name="Kaster A.-K."/>
            <person name="Ovreas L."/>
            <person name="Rohde M."/>
            <person name="Galperin M.Y."/>
            <person name="Jogler C."/>
        </authorList>
    </citation>
    <scope>NUCLEOTIDE SEQUENCE [LARGE SCALE GENOMIC DNA]</scope>
    <source>
        <strain evidence="2 3">Pla52n</strain>
    </source>
</reference>
<proteinExistence type="predicted"/>
<gene>
    <name evidence="2" type="ORF">Pla52n_27340</name>
</gene>
<dbReference type="InterPro" id="IPR011009">
    <property type="entry name" value="Kinase-like_dom_sf"/>
</dbReference>
<dbReference type="InterPro" id="IPR011990">
    <property type="entry name" value="TPR-like_helical_dom_sf"/>
</dbReference>
<dbReference type="SUPFAM" id="SSF48452">
    <property type="entry name" value="TPR-like"/>
    <property type="match status" value="2"/>
</dbReference>